<name>A0AAV2CQJ7_9ROSI</name>
<organism evidence="1 2">
    <name type="scientific">Linum trigynum</name>
    <dbReference type="NCBI Taxonomy" id="586398"/>
    <lineage>
        <taxon>Eukaryota</taxon>
        <taxon>Viridiplantae</taxon>
        <taxon>Streptophyta</taxon>
        <taxon>Embryophyta</taxon>
        <taxon>Tracheophyta</taxon>
        <taxon>Spermatophyta</taxon>
        <taxon>Magnoliopsida</taxon>
        <taxon>eudicotyledons</taxon>
        <taxon>Gunneridae</taxon>
        <taxon>Pentapetalae</taxon>
        <taxon>rosids</taxon>
        <taxon>fabids</taxon>
        <taxon>Malpighiales</taxon>
        <taxon>Linaceae</taxon>
        <taxon>Linum</taxon>
    </lineage>
</organism>
<accession>A0AAV2CQJ7</accession>
<proteinExistence type="predicted"/>
<gene>
    <name evidence="1" type="ORF">LTRI10_LOCUS5672</name>
</gene>
<dbReference type="Proteomes" id="UP001497516">
    <property type="component" value="Chromosome 1"/>
</dbReference>
<dbReference type="EMBL" id="OZ034813">
    <property type="protein sequence ID" value="CAL1358088.1"/>
    <property type="molecule type" value="Genomic_DNA"/>
</dbReference>
<keyword evidence="2" id="KW-1185">Reference proteome</keyword>
<reference evidence="1 2" key="1">
    <citation type="submission" date="2024-04" db="EMBL/GenBank/DDBJ databases">
        <authorList>
            <person name="Fracassetti M."/>
        </authorList>
    </citation>
    <scope>NUCLEOTIDE SEQUENCE [LARGE SCALE GENOMIC DNA]</scope>
</reference>
<evidence type="ECO:0000313" key="2">
    <source>
        <dbReference type="Proteomes" id="UP001497516"/>
    </source>
</evidence>
<dbReference type="AlphaFoldDB" id="A0AAV2CQJ7"/>
<evidence type="ECO:0000313" key="1">
    <source>
        <dbReference type="EMBL" id="CAL1358088.1"/>
    </source>
</evidence>
<protein>
    <submittedName>
        <fullName evidence="1">Uncharacterized protein</fullName>
    </submittedName>
</protein>
<sequence length="119" mass="13276">MTNRGNRPCFRVKKLVWKLCPVVPTIEIVYNQLPFCSILLSGTINGVLEGSCGMTNRGNKVNTLDWWPCFREKKLVQKLCPVVPTIEIVSNQLPFCSGLVAVFSGKEVGTEVVSRCPYN</sequence>